<proteinExistence type="predicted"/>
<feature type="non-terminal residue" evidence="1">
    <location>
        <position position="1"/>
    </location>
</feature>
<organism evidence="1">
    <name type="scientific">Oppiella nova</name>
    <dbReference type="NCBI Taxonomy" id="334625"/>
    <lineage>
        <taxon>Eukaryota</taxon>
        <taxon>Metazoa</taxon>
        <taxon>Ecdysozoa</taxon>
        <taxon>Arthropoda</taxon>
        <taxon>Chelicerata</taxon>
        <taxon>Arachnida</taxon>
        <taxon>Acari</taxon>
        <taxon>Acariformes</taxon>
        <taxon>Sarcoptiformes</taxon>
        <taxon>Oribatida</taxon>
        <taxon>Brachypylina</taxon>
        <taxon>Oppioidea</taxon>
        <taxon>Oppiidae</taxon>
        <taxon>Oppiella</taxon>
    </lineage>
</organism>
<gene>
    <name evidence="1" type="ORF">ONB1V03_LOCUS20142</name>
</gene>
<name>A0A7R9MPA1_9ACAR</name>
<accession>A0A7R9MPA1</accession>
<reference evidence="1" key="1">
    <citation type="submission" date="2020-11" db="EMBL/GenBank/DDBJ databases">
        <authorList>
            <person name="Tran Van P."/>
        </authorList>
    </citation>
    <scope>NUCLEOTIDE SEQUENCE</scope>
</reference>
<dbReference type="EMBL" id="CAJPVJ010033316">
    <property type="protein sequence ID" value="CAG2180721.1"/>
    <property type="molecule type" value="Genomic_DNA"/>
</dbReference>
<dbReference type="EMBL" id="OC948141">
    <property type="protein sequence ID" value="CAD7663584.1"/>
    <property type="molecule type" value="Genomic_DNA"/>
</dbReference>
<evidence type="ECO:0000313" key="2">
    <source>
        <dbReference type="Proteomes" id="UP000728032"/>
    </source>
</evidence>
<sequence length="70" mass="7866">MTTTQPVIGDMKPILDIPSSQPLDNNECGVCGANNRNKDPKGKPIKLGKYYGKSTCRRDGRWFMDNHDLQ</sequence>
<evidence type="ECO:0000313" key="1">
    <source>
        <dbReference type="EMBL" id="CAD7663584.1"/>
    </source>
</evidence>
<dbReference type="AlphaFoldDB" id="A0A7R9MPA1"/>
<protein>
    <submittedName>
        <fullName evidence="1">Uncharacterized protein</fullName>
    </submittedName>
</protein>
<keyword evidence="2" id="KW-1185">Reference proteome</keyword>
<dbReference type="Proteomes" id="UP000728032">
    <property type="component" value="Unassembled WGS sequence"/>
</dbReference>